<reference evidence="1" key="2">
    <citation type="journal article" date="2015" name="Data Brief">
        <title>Shoot transcriptome of the giant reed, Arundo donax.</title>
        <authorList>
            <person name="Barrero R.A."/>
            <person name="Guerrero F.D."/>
            <person name="Moolhuijzen P."/>
            <person name="Goolsby J.A."/>
            <person name="Tidwell J."/>
            <person name="Bellgard S.E."/>
            <person name="Bellgard M.I."/>
        </authorList>
    </citation>
    <scope>NUCLEOTIDE SEQUENCE</scope>
    <source>
        <tissue evidence="1">Shoot tissue taken approximately 20 cm above the soil surface</tissue>
    </source>
</reference>
<protein>
    <submittedName>
        <fullName evidence="1">Uncharacterized protein</fullName>
    </submittedName>
</protein>
<accession>A0A0A9BE31</accession>
<reference evidence="1" key="1">
    <citation type="submission" date="2014-09" db="EMBL/GenBank/DDBJ databases">
        <authorList>
            <person name="Magalhaes I.L.F."/>
            <person name="Oliveira U."/>
            <person name="Santos F.R."/>
            <person name="Vidigal T.H.D.A."/>
            <person name="Brescovit A.D."/>
            <person name="Santos A.J."/>
        </authorList>
    </citation>
    <scope>NUCLEOTIDE SEQUENCE</scope>
    <source>
        <tissue evidence="1">Shoot tissue taken approximately 20 cm above the soil surface</tissue>
    </source>
</reference>
<dbReference type="AlphaFoldDB" id="A0A0A9BE31"/>
<proteinExistence type="predicted"/>
<name>A0A0A9BE31_ARUDO</name>
<dbReference type="EMBL" id="GBRH01235676">
    <property type="protein sequence ID" value="JAD62219.1"/>
    <property type="molecule type" value="Transcribed_RNA"/>
</dbReference>
<organism evidence="1">
    <name type="scientific">Arundo donax</name>
    <name type="common">Giant reed</name>
    <name type="synonym">Donax arundinaceus</name>
    <dbReference type="NCBI Taxonomy" id="35708"/>
    <lineage>
        <taxon>Eukaryota</taxon>
        <taxon>Viridiplantae</taxon>
        <taxon>Streptophyta</taxon>
        <taxon>Embryophyta</taxon>
        <taxon>Tracheophyta</taxon>
        <taxon>Spermatophyta</taxon>
        <taxon>Magnoliopsida</taxon>
        <taxon>Liliopsida</taxon>
        <taxon>Poales</taxon>
        <taxon>Poaceae</taxon>
        <taxon>PACMAD clade</taxon>
        <taxon>Arundinoideae</taxon>
        <taxon>Arundineae</taxon>
        <taxon>Arundo</taxon>
    </lineage>
</organism>
<evidence type="ECO:0000313" key="1">
    <source>
        <dbReference type="EMBL" id="JAD62219.1"/>
    </source>
</evidence>
<sequence>MAHLFKIISLIRASIFFLLNISQTHYYVEEIHRTTNTS</sequence>